<name>A0AAV4PI80_CAEEX</name>
<dbReference type="EMBL" id="BPLR01004550">
    <property type="protein sequence ID" value="GIX95705.1"/>
    <property type="molecule type" value="Genomic_DNA"/>
</dbReference>
<dbReference type="PANTHER" id="PTHR21261:SF15">
    <property type="entry name" value="BEATEN PATH IIIA, ISOFORM D-RELATED"/>
    <property type="match status" value="1"/>
</dbReference>
<keyword evidence="1" id="KW-0732">Signal</keyword>
<reference evidence="2 3" key="1">
    <citation type="submission" date="2021-06" db="EMBL/GenBank/DDBJ databases">
        <title>Caerostris extrusa draft genome.</title>
        <authorList>
            <person name="Kono N."/>
            <person name="Arakawa K."/>
        </authorList>
    </citation>
    <scope>NUCLEOTIDE SEQUENCE [LARGE SCALE GENOMIC DNA]</scope>
</reference>
<dbReference type="PANTHER" id="PTHR21261">
    <property type="entry name" value="BEAT PROTEIN"/>
    <property type="match status" value="1"/>
</dbReference>
<gene>
    <name evidence="2" type="primary">AVEN_118342_1</name>
    <name evidence="2" type="ORF">CEXT_127981</name>
</gene>
<dbReference type="InterPro" id="IPR036179">
    <property type="entry name" value="Ig-like_dom_sf"/>
</dbReference>
<sequence>MLLCLCFAQCFLCVKLICFVSHSAPGQKGPVIEGNLPWYHVGDLVNLTCSSAKSPIPVHIRWFVNDMEAKMEHLIKYPTIRYSDGTEVSSLGLRMKVESYHFKSDELRIKCTTTLYRMLTMRAEKTLFRYNQQNSGFHTAENRCAGVIAILLQSCAKPDKGRGRMRAETCLFRHPNRFDGNRI</sequence>
<accession>A0AAV4PI80</accession>
<protein>
    <submittedName>
        <fullName evidence="2">DUF1758 domain-containing protein</fullName>
    </submittedName>
</protein>
<dbReference type="SUPFAM" id="SSF48726">
    <property type="entry name" value="Immunoglobulin"/>
    <property type="match status" value="1"/>
</dbReference>
<evidence type="ECO:0000256" key="1">
    <source>
        <dbReference type="SAM" id="SignalP"/>
    </source>
</evidence>
<keyword evidence="3" id="KW-1185">Reference proteome</keyword>
<dbReference type="InterPro" id="IPR013783">
    <property type="entry name" value="Ig-like_fold"/>
</dbReference>
<evidence type="ECO:0000313" key="3">
    <source>
        <dbReference type="Proteomes" id="UP001054945"/>
    </source>
</evidence>
<dbReference type="Gene3D" id="2.60.40.10">
    <property type="entry name" value="Immunoglobulins"/>
    <property type="match status" value="1"/>
</dbReference>
<organism evidence="2 3">
    <name type="scientific">Caerostris extrusa</name>
    <name type="common">Bark spider</name>
    <name type="synonym">Caerostris bankana</name>
    <dbReference type="NCBI Taxonomy" id="172846"/>
    <lineage>
        <taxon>Eukaryota</taxon>
        <taxon>Metazoa</taxon>
        <taxon>Ecdysozoa</taxon>
        <taxon>Arthropoda</taxon>
        <taxon>Chelicerata</taxon>
        <taxon>Arachnida</taxon>
        <taxon>Araneae</taxon>
        <taxon>Araneomorphae</taxon>
        <taxon>Entelegynae</taxon>
        <taxon>Araneoidea</taxon>
        <taxon>Araneidae</taxon>
        <taxon>Caerostris</taxon>
    </lineage>
</organism>
<comment type="caution">
    <text evidence="2">The sequence shown here is derived from an EMBL/GenBank/DDBJ whole genome shotgun (WGS) entry which is preliminary data.</text>
</comment>
<feature type="signal peptide" evidence="1">
    <location>
        <begin position="1"/>
        <end position="26"/>
    </location>
</feature>
<dbReference type="AlphaFoldDB" id="A0AAV4PI80"/>
<evidence type="ECO:0000313" key="2">
    <source>
        <dbReference type="EMBL" id="GIX95705.1"/>
    </source>
</evidence>
<proteinExistence type="predicted"/>
<dbReference type="Proteomes" id="UP001054945">
    <property type="component" value="Unassembled WGS sequence"/>
</dbReference>
<feature type="chain" id="PRO_5043775057" evidence="1">
    <location>
        <begin position="27"/>
        <end position="183"/>
    </location>
</feature>